<evidence type="ECO:0000256" key="4">
    <source>
        <dbReference type="ARBA" id="ARBA00022792"/>
    </source>
</evidence>
<keyword evidence="14" id="KW-1185">Reference proteome</keyword>
<dbReference type="AlphaFoldDB" id="A0AAD5Y3Y1"/>
<keyword evidence="8 12" id="KW-0350">Heme biosynthesis</keyword>
<dbReference type="EC" id="4.98.1.1" evidence="12"/>
<dbReference type="PROSITE" id="PS00534">
    <property type="entry name" value="FERROCHELATASE"/>
    <property type="match status" value="1"/>
</dbReference>
<dbReference type="GO" id="GO:0004325">
    <property type="term" value="F:ferrochelatase activity"/>
    <property type="evidence" value="ECO:0007669"/>
    <property type="project" value="UniProtKB-UniRule"/>
</dbReference>
<comment type="subcellular location">
    <subcellularLocation>
        <location evidence="1">Mitochondrion inner membrane</location>
        <topology evidence="1">Peripheral membrane protein</topology>
        <orientation evidence="1">Matrix side</orientation>
    </subcellularLocation>
</comment>
<comment type="function">
    <text evidence="12">Catalyzes the ferrous insertion into protoporphyrin IX.</text>
</comment>
<evidence type="ECO:0000256" key="8">
    <source>
        <dbReference type="ARBA" id="ARBA00023133"/>
    </source>
</evidence>
<dbReference type="CDD" id="cd03411">
    <property type="entry name" value="Ferrochelatase_N"/>
    <property type="match status" value="1"/>
</dbReference>
<dbReference type="EMBL" id="JADGKB010000027">
    <property type="protein sequence ID" value="KAJ3258453.1"/>
    <property type="molecule type" value="Genomic_DNA"/>
</dbReference>
<comment type="pathway">
    <text evidence="2 12">Porphyrin-containing compound metabolism; protoheme biosynthesis; protoheme from protoporphyrin-IX: step 1/1.</text>
</comment>
<evidence type="ECO:0000256" key="11">
    <source>
        <dbReference type="ARBA" id="ARBA00023244"/>
    </source>
</evidence>
<dbReference type="InterPro" id="IPR001015">
    <property type="entry name" value="Ferrochelatase"/>
</dbReference>
<dbReference type="NCBIfam" id="TIGR00109">
    <property type="entry name" value="hemH"/>
    <property type="match status" value="1"/>
</dbReference>
<dbReference type="Pfam" id="PF00762">
    <property type="entry name" value="Ferrochelatase"/>
    <property type="match status" value="1"/>
</dbReference>
<protein>
    <recommendedName>
        <fullName evidence="12">Ferrochelatase</fullName>
        <ecNumber evidence="12">4.98.1.1</ecNumber>
    </recommendedName>
</protein>
<keyword evidence="5" id="KW-0809">Transit peptide</keyword>
<dbReference type="InterPro" id="IPR019772">
    <property type="entry name" value="Ferrochelatase_AS"/>
</dbReference>
<organism evidence="13 14">
    <name type="scientific">Boothiomyces macroporosus</name>
    <dbReference type="NCBI Taxonomy" id="261099"/>
    <lineage>
        <taxon>Eukaryota</taxon>
        <taxon>Fungi</taxon>
        <taxon>Fungi incertae sedis</taxon>
        <taxon>Chytridiomycota</taxon>
        <taxon>Chytridiomycota incertae sedis</taxon>
        <taxon>Chytridiomycetes</taxon>
        <taxon>Rhizophydiales</taxon>
        <taxon>Terramycetaceae</taxon>
        <taxon>Boothiomyces</taxon>
    </lineage>
</organism>
<dbReference type="InterPro" id="IPR033659">
    <property type="entry name" value="Ferrochelatase_N"/>
</dbReference>
<evidence type="ECO:0000256" key="2">
    <source>
        <dbReference type="ARBA" id="ARBA00004943"/>
    </source>
</evidence>
<dbReference type="GO" id="GO:0005743">
    <property type="term" value="C:mitochondrial inner membrane"/>
    <property type="evidence" value="ECO:0007669"/>
    <property type="project" value="UniProtKB-SubCell"/>
</dbReference>
<evidence type="ECO:0000256" key="9">
    <source>
        <dbReference type="ARBA" id="ARBA00023136"/>
    </source>
</evidence>
<accession>A0AAD5Y3Y1</accession>
<dbReference type="SUPFAM" id="SSF53800">
    <property type="entry name" value="Chelatase"/>
    <property type="match status" value="1"/>
</dbReference>
<evidence type="ECO:0000313" key="14">
    <source>
        <dbReference type="Proteomes" id="UP001210925"/>
    </source>
</evidence>
<keyword evidence="9" id="KW-0472">Membrane</keyword>
<dbReference type="CDD" id="cd00419">
    <property type="entry name" value="Ferrochelatase_C"/>
    <property type="match status" value="1"/>
</dbReference>
<proteinExistence type="inferred from homology"/>
<comment type="caution">
    <text evidence="13">The sequence shown here is derived from an EMBL/GenBank/DDBJ whole genome shotgun (WGS) entry which is preliminary data.</text>
</comment>
<keyword evidence="6 12" id="KW-0408">Iron</keyword>
<dbReference type="PANTHER" id="PTHR11108">
    <property type="entry name" value="FERROCHELATASE"/>
    <property type="match status" value="1"/>
</dbReference>
<evidence type="ECO:0000256" key="3">
    <source>
        <dbReference type="ARBA" id="ARBA00007718"/>
    </source>
</evidence>
<evidence type="ECO:0000256" key="12">
    <source>
        <dbReference type="RuleBase" id="RU000607"/>
    </source>
</evidence>
<dbReference type="GO" id="GO:0006783">
    <property type="term" value="P:heme biosynthetic process"/>
    <property type="evidence" value="ECO:0007669"/>
    <property type="project" value="UniProtKB-UniRule"/>
</dbReference>
<dbReference type="Gene3D" id="3.40.50.1400">
    <property type="match status" value="2"/>
</dbReference>
<dbReference type="PANTHER" id="PTHR11108:SF1">
    <property type="entry name" value="FERROCHELATASE, MITOCHONDRIAL"/>
    <property type="match status" value="1"/>
</dbReference>
<comment type="catalytic activity">
    <reaction evidence="12">
        <text>heme b + 2 H(+) = protoporphyrin IX + Fe(2+)</text>
        <dbReference type="Rhea" id="RHEA:22584"/>
        <dbReference type="ChEBI" id="CHEBI:15378"/>
        <dbReference type="ChEBI" id="CHEBI:29033"/>
        <dbReference type="ChEBI" id="CHEBI:57306"/>
        <dbReference type="ChEBI" id="CHEBI:60344"/>
        <dbReference type="EC" id="4.98.1.1"/>
    </reaction>
</comment>
<name>A0AAD5Y3Y1_9FUNG</name>
<keyword evidence="10 12" id="KW-0456">Lyase</keyword>
<sequence>MLISGLKGFRRALATANKPKTAIFLMNMGGPHDLDHVEPFLTNLFSDGDLIPIPFQDQLAPWISKRRVPKIKEQYAKIGGGSPIRMWTEKQGEMLAKKMDLLSPSTAPHKSYVGFRYAAPLTEETIVQMKQDGVDRAVAFTLYPQYSCSTTGSSLNELHRILKIHDPNHKIHWSVIDRWATHPGLVNTFAEHIKTSLAEYPEEERKDVVLLFSAHSLPMSVVNRGDSYPGEVAATVSKVMEVLGHSNPYRLVWQSQVGPSAWLGPKTDDAIVGYAKKGVKNLLVVPIAFVSDHIETLFELDLEYGHLAKENNIGYKRVESLNADPLFIDALSDILDSHLKSGSHCSNQFTLRCPSCTSAKCRHTKNYFSRDTVKKH</sequence>
<keyword evidence="4 12" id="KW-0999">Mitochondrion inner membrane</keyword>
<evidence type="ECO:0000256" key="6">
    <source>
        <dbReference type="ARBA" id="ARBA00023004"/>
    </source>
</evidence>
<dbReference type="FunFam" id="3.40.50.1400:FF:000003">
    <property type="entry name" value="Ferrochelatase"/>
    <property type="match status" value="1"/>
</dbReference>
<evidence type="ECO:0000256" key="1">
    <source>
        <dbReference type="ARBA" id="ARBA00004443"/>
    </source>
</evidence>
<dbReference type="Proteomes" id="UP001210925">
    <property type="component" value="Unassembled WGS sequence"/>
</dbReference>
<comment type="similarity">
    <text evidence="3 12">Belongs to the ferrochelatase family.</text>
</comment>
<keyword evidence="11 12" id="KW-0627">Porphyrin biosynthesis</keyword>
<reference evidence="13" key="1">
    <citation type="submission" date="2020-05" db="EMBL/GenBank/DDBJ databases">
        <title>Phylogenomic resolution of chytrid fungi.</title>
        <authorList>
            <person name="Stajich J.E."/>
            <person name="Amses K."/>
            <person name="Simmons R."/>
            <person name="Seto K."/>
            <person name="Myers J."/>
            <person name="Bonds A."/>
            <person name="Quandt C.A."/>
            <person name="Barry K."/>
            <person name="Liu P."/>
            <person name="Grigoriev I."/>
            <person name="Longcore J.E."/>
            <person name="James T.Y."/>
        </authorList>
    </citation>
    <scope>NUCLEOTIDE SEQUENCE</scope>
    <source>
        <strain evidence="13">PLAUS21</strain>
    </source>
</reference>
<evidence type="ECO:0000256" key="10">
    <source>
        <dbReference type="ARBA" id="ARBA00023239"/>
    </source>
</evidence>
<dbReference type="HAMAP" id="MF_00323">
    <property type="entry name" value="Ferrochelatase"/>
    <property type="match status" value="1"/>
</dbReference>
<evidence type="ECO:0000256" key="5">
    <source>
        <dbReference type="ARBA" id="ARBA00022946"/>
    </source>
</evidence>
<evidence type="ECO:0000256" key="7">
    <source>
        <dbReference type="ARBA" id="ARBA00023128"/>
    </source>
</evidence>
<evidence type="ECO:0000313" key="13">
    <source>
        <dbReference type="EMBL" id="KAJ3258453.1"/>
    </source>
</evidence>
<dbReference type="InterPro" id="IPR033644">
    <property type="entry name" value="Ferrochelatase_C"/>
</dbReference>
<keyword evidence="7" id="KW-0496">Mitochondrion</keyword>
<gene>
    <name evidence="13" type="ORF">HK103_003575</name>
</gene>